<dbReference type="InterPro" id="IPR011234">
    <property type="entry name" value="Fumarylacetoacetase-like_C"/>
</dbReference>
<accession>A0A1I7L009</accession>
<evidence type="ECO:0000256" key="2">
    <source>
        <dbReference type="ARBA" id="ARBA00022723"/>
    </source>
</evidence>
<dbReference type="Proteomes" id="UP000183508">
    <property type="component" value="Unassembled WGS sequence"/>
</dbReference>
<feature type="domain" description="Rv2993c-like N-terminal" evidence="4">
    <location>
        <begin position="4"/>
        <end position="66"/>
    </location>
</feature>
<reference evidence="6" key="1">
    <citation type="submission" date="2016-10" db="EMBL/GenBank/DDBJ databases">
        <authorList>
            <person name="Varghese N."/>
        </authorList>
    </citation>
    <scope>NUCLEOTIDE SEQUENCE [LARGE SCALE GENOMIC DNA]</scope>
    <source>
        <strain evidence="6">DSM 17980</strain>
    </source>
</reference>
<keyword evidence="2" id="KW-0479">Metal-binding</keyword>
<dbReference type="InterPro" id="IPR036663">
    <property type="entry name" value="Fumarylacetoacetase_C_sf"/>
</dbReference>
<dbReference type="GO" id="GO:0003824">
    <property type="term" value="F:catalytic activity"/>
    <property type="evidence" value="ECO:0007669"/>
    <property type="project" value="InterPro"/>
</dbReference>
<dbReference type="GO" id="GO:0044281">
    <property type="term" value="P:small molecule metabolic process"/>
    <property type="evidence" value="ECO:0007669"/>
    <property type="project" value="UniProtKB-ARBA"/>
</dbReference>
<dbReference type="SUPFAM" id="SSF56529">
    <property type="entry name" value="FAH"/>
    <property type="match status" value="1"/>
</dbReference>
<dbReference type="Pfam" id="PF10370">
    <property type="entry name" value="Rv2993c-like_N"/>
    <property type="match status" value="1"/>
</dbReference>
<dbReference type="PANTHER" id="PTHR42796">
    <property type="entry name" value="FUMARYLACETOACETATE HYDROLASE DOMAIN-CONTAINING PROTEIN 2A-RELATED"/>
    <property type="match status" value="1"/>
</dbReference>
<dbReference type="STRING" id="392015.SAMN05421543_12212"/>
<dbReference type="RefSeq" id="WP_074955376.1">
    <property type="nucleotide sequence ID" value="NZ_FPBV01000022.1"/>
</dbReference>
<keyword evidence="6" id="KW-1185">Reference proteome</keyword>
<protein>
    <submittedName>
        <fullName evidence="5">2-keto-4-pentenoate hydratase/2-oxohepta-3-ene-1,7-dioic acid hydratase (Catechol pathway)</fullName>
    </submittedName>
</protein>
<gene>
    <name evidence="5" type="ORF">SAMN05421543_12212</name>
</gene>
<feature type="domain" description="Fumarylacetoacetase-like C-terminal" evidence="3">
    <location>
        <begin position="74"/>
        <end position="317"/>
    </location>
</feature>
<dbReference type="AlphaFoldDB" id="A0A1I7L009"/>
<dbReference type="InterPro" id="IPR051121">
    <property type="entry name" value="FAH"/>
</dbReference>
<evidence type="ECO:0000313" key="5">
    <source>
        <dbReference type="EMBL" id="SFV03027.1"/>
    </source>
</evidence>
<sequence length="320" mass="35374">MGVRLVRFEKDGDWQWGVMVEERVKPLAARYPSLGQLLTEGIADVRRAAEAGEGRWPDEEVRWLCPVTRPARLLCQGANYANHRLEAGMAPVRPPYNLIFAKSDTSLSGPEDDIVRPANVRLLDYEVELALVIGRPLTEPTRVTADNLGDYVAGIVMCDDISARDVQLVEGQWFKGKSYRTFCPTGPFIYLFDEGESGVIHDLHLNLWVNGELRQSANTGQLLYRPEETLTELSAIVDLAPGDLVLTGTPGGVALHLTSEEMASLSDPRIPAEDKWALLERSQAGRAQYLKDGDVVTCEIHSSDGKVHLGTQRNQVVSLN</sequence>
<organism evidence="5 6">
    <name type="scientific">Alicyclobacillus macrosporangiidus</name>
    <dbReference type="NCBI Taxonomy" id="392015"/>
    <lineage>
        <taxon>Bacteria</taxon>
        <taxon>Bacillati</taxon>
        <taxon>Bacillota</taxon>
        <taxon>Bacilli</taxon>
        <taxon>Bacillales</taxon>
        <taxon>Alicyclobacillaceae</taxon>
        <taxon>Alicyclobacillus</taxon>
    </lineage>
</organism>
<name>A0A1I7L009_9BACL</name>
<dbReference type="Gene3D" id="3.90.850.10">
    <property type="entry name" value="Fumarylacetoacetase-like, C-terminal domain"/>
    <property type="match status" value="1"/>
</dbReference>
<evidence type="ECO:0000313" key="6">
    <source>
        <dbReference type="Proteomes" id="UP000183508"/>
    </source>
</evidence>
<dbReference type="EMBL" id="FPBV01000022">
    <property type="protein sequence ID" value="SFV03027.1"/>
    <property type="molecule type" value="Genomic_DNA"/>
</dbReference>
<evidence type="ECO:0000256" key="1">
    <source>
        <dbReference type="ARBA" id="ARBA00010211"/>
    </source>
</evidence>
<dbReference type="PANTHER" id="PTHR42796:SF4">
    <property type="entry name" value="FUMARYLACETOACETATE HYDROLASE DOMAIN-CONTAINING PROTEIN 2A"/>
    <property type="match status" value="1"/>
</dbReference>
<evidence type="ECO:0000259" key="4">
    <source>
        <dbReference type="Pfam" id="PF10370"/>
    </source>
</evidence>
<proteinExistence type="inferred from homology"/>
<comment type="similarity">
    <text evidence="1">Belongs to the FAH family.</text>
</comment>
<dbReference type="GO" id="GO:0046872">
    <property type="term" value="F:metal ion binding"/>
    <property type="evidence" value="ECO:0007669"/>
    <property type="project" value="UniProtKB-KW"/>
</dbReference>
<evidence type="ECO:0000259" key="3">
    <source>
        <dbReference type="Pfam" id="PF01557"/>
    </source>
</evidence>
<dbReference type="InterPro" id="IPR018833">
    <property type="entry name" value="Rv2993c-like_N"/>
</dbReference>
<dbReference type="Pfam" id="PF01557">
    <property type="entry name" value="FAA_hydrolase"/>
    <property type="match status" value="1"/>
</dbReference>
<dbReference type="OrthoDB" id="9805307at2"/>